<evidence type="ECO:0000256" key="1">
    <source>
        <dbReference type="SAM" id="MobiDB-lite"/>
    </source>
</evidence>
<evidence type="ECO:0000313" key="3">
    <source>
        <dbReference type="Proteomes" id="UP001215598"/>
    </source>
</evidence>
<protein>
    <submittedName>
        <fullName evidence="2">Uncharacterized protein</fullName>
    </submittedName>
</protein>
<dbReference type="EMBL" id="JARKIB010000448">
    <property type="protein sequence ID" value="KAJ7707093.1"/>
    <property type="molecule type" value="Genomic_DNA"/>
</dbReference>
<comment type="caution">
    <text evidence="2">The sequence shown here is derived from an EMBL/GenBank/DDBJ whole genome shotgun (WGS) entry which is preliminary data.</text>
</comment>
<keyword evidence="3" id="KW-1185">Reference proteome</keyword>
<dbReference type="Proteomes" id="UP001215598">
    <property type="component" value="Unassembled WGS sequence"/>
</dbReference>
<feature type="region of interest" description="Disordered" evidence="1">
    <location>
        <begin position="1"/>
        <end position="24"/>
    </location>
</feature>
<dbReference type="AlphaFoldDB" id="A0AAD7GX84"/>
<proteinExistence type="predicted"/>
<organism evidence="2 3">
    <name type="scientific">Mycena metata</name>
    <dbReference type="NCBI Taxonomy" id="1033252"/>
    <lineage>
        <taxon>Eukaryota</taxon>
        <taxon>Fungi</taxon>
        <taxon>Dikarya</taxon>
        <taxon>Basidiomycota</taxon>
        <taxon>Agaricomycotina</taxon>
        <taxon>Agaricomycetes</taxon>
        <taxon>Agaricomycetidae</taxon>
        <taxon>Agaricales</taxon>
        <taxon>Marasmiineae</taxon>
        <taxon>Mycenaceae</taxon>
        <taxon>Mycena</taxon>
    </lineage>
</organism>
<evidence type="ECO:0000313" key="2">
    <source>
        <dbReference type="EMBL" id="KAJ7707093.1"/>
    </source>
</evidence>
<name>A0AAD7GX84_9AGAR</name>
<reference evidence="2" key="1">
    <citation type="submission" date="2023-03" db="EMBL/GenBank/DDBJ databases">
        <title>Massive genome expansion in bonnet fungi (Mycena s.s.) driven by repeated elements and novel gene families across ecological guilds.</title>
        <authorList>
            <consortium name="Lawrence Berkeley National Laboratory"/>
            <person name="Harder C.B."/>
            <person name="Miyauchi S."/>
            <person name="Viragh M."/>
            <person name="Kuo A."/>
            <person name="Thoen E."/>
            <person name="Andreopoulos B."/>
            <person name="Lu D."/>
            <person name="Skrede I."/>
            <person name="Drula E."/>
            <person name="Henrissat B."/>
            <person name="Morin E."/>
            <person name="Kohler A."/>
            <person name="Barry K."/>
            <person name="LaButti K."/>
            <person name="Morin E."/>
            <person name="Salamov A."/>
            <person name="Lipzen A."/>
            <person name="Mereny Z."/>
            <person name="Hegedus B."/>
            <person name="Baldrian P."/>
            <person name="Stursova M."/>
            <person name="Weitz H."/>
            <person name="Taylor A."/>
            <person name="Grigoriev I.V."/>
            <person name="Nagy L.G."/>
            <person name="Martin F."/>
            <person name="Kauserud H."/>
        </authorList>
    </citation>
    <scope>NUCLEOTIDE SEQUENCE</scope>
    <source>
        <strain evidence="2">CBHHK182m</strain>
    </source>
</reference>
<gene>
    <name evidence="2" type="ORF">B0H16DRAFT_1746657</name>
</gene>
<accession>A0AAD7GX84</accession>
<sequence length="225" mass="25170">MASIAKSRAVSPIDFPTRSDGELTTTPFTALTRAEKQAQEDRAEDLLLANNYFELIGRRQRIHEHAVRHHLKHTSKRSLSLVIETFNSLYELEMQVPPPCTADDTFDAKSAIARGRALAFSPGTAEAERAWAYGYTYTDGEAIEHYDGEAIETAWAEKNANNASSATKMIHYDELENSSSSSAAAFSIDEAKLALERVQNIARRLLRKHECEFTENAKKEESDSE</sequence>